<dbReference type="GO" id="GO:0000428">
    <property type="term" value="C:DNA-directed RNA polymerase complex"/>
    <property type="evidence" value="ECO:0007669"/>
    <property type="project" value="UniProtKB-KW"/>
</dbReference>
<keyword evidence="5" id="KW-0548">Nucleotidyltransferase</keyword>
<dbReference type="Gene3D" id="2.40.270.10">
    <property type="entry name" value="DNA-directed RNA polymerase, subunit 2, domain 6"/>
    <property type="match status" value="1"/>
</dbReference>
<dbReference type="Pfam" id="PF04566">
    <property type="entry name" value="RNA_pol_Rpb2_4"/>
    <property type="match status" value="1"/>
</dbReference>
<sequence>MTSDLRKHANRLLMQGRLEMLDTHEFCTGVIFDKSTIFTPDGENCGLVKTLAITAIVSSKIMAPISDKLVSCGMEKLDESPLSSTTKMDEVFLKGDWTGVCADPSSFVESFRCMHRNEVIHPQVEIKRGKHQKEYLMDQEIIELIGVEEEEDVQTASEVGQLFVGDKGQPLPRYSHGKLELSCLLGLSCEYSFCQPQFCLKVLYQSEKRSQQVIGFSTDYKESQHQRLIIILGLKCARPEYFSIQNAIVAINVLQGYKQEDSLVMIMTSLEHSIFRTEHFRSYKSEVKNKDLTNLLKSKDKVDLAKLKARKGGLTVQMTMAYHTSVLVSRVMTLL</sequence>
<protein>
    <recommendedName>
        <fullName evidence="2">DNA-directed RNA polymerase</fullName>
        <ecNumber evidence="2">2.7.7.6</ecNumber>
    </recommendedName>
</protein>
<feature type="domain" description="RNA polymerase Rpb2" evidence="9">
    <location>
        <begin position="38"/>
        <end position="56"/>
    </location>
</feature>
<dbReference type="GO" id="GO:0003677">
    <property type="term" value="F:DNA binding"/>
    <property type="evidence" value="ECO:0007669"/>
    <property type="project" value="InterPro"/>
</dbReference>
<evidence type="ECO:0000256" key="5">
    <source>
        <dbReference type="ARBA" id="ARBA00022695"/>
    </source>
</evidence>
<feature type="domain" description="DNA-directed RNA polymerase subunit 2 hybrid-binding" evidence="8">
    <location>
        <begin position="239"/>
        <end position="330"/>
    </location>
</feature>
<dbReference type="SUPFAM" id="SSF64484">
    <property type="entry name" value="beta and beta-prime subunits of DNA dependent RNA-polymerase"/>
    <property type="match status" value="1"/>
</dbReference>
<keyword evidence="6" id="KW-0804">Transcription</keyword>
<accession>A0A6V7NTV2</accession>
<dbReference type="AlphaFoldDB" id="A0A6V7NTV2"/>
<evidence type="ECO:0000256" key="3">
    <source>
        <dbReference type="ARBA" id="ARBA00022478"/>
    </source>
</evidence>
<dbReference type="InterPro" id="IPR037033">
    <property type="entry name" value="DNA-dir_RNAP_su2_hyb_sf"/>
</dbReference>
<dbReference type="Pfam" id="PF00562">
    <property type="entry name" value="RNA_pol_Rpb2_6"/>
    <property type="match status" value="1"/>
</dbReference>
<keyword evidence="4" id="KW-0808">Transferase</keyword>
<feature type="domain" description="RNA polymerase Rpb2" evidence="10">
    <location>
        <begin position="91"/>
        <end position="134"/>
    </location>
</feature>
<dbReference type="PANTHER" id="PTHR20856">
    <property type="entry name" value="DNA-DIRECTED RNA POLYMERASE I SUBUNIT 2"/>
    <property type="match status" value="1"/>
</dbReference>
<evidence type="ECO:0000259" key="9">
    <source>
        <dbReference type="Pfam" id="PF04565"/>
    </source>
</evidence>
<evidence type="ECO:0000259" key="8">
    <source>
        <dbReference type="Pfam" id="PF00562"/>
    </source>
</evidence>
<dbReference type="Gene3D" id="3.90.1070.20">
    <property type="match status" value="1"/>
</dbReference>
<dbReference type="InterPro" id="IPR007120">
    <property type="entry name" value="DNA-dir_RNAP_su2_dom"/>
</dbReference>
<gene>
    <name evidence="11" type="ORF">CB5_LOCUS4977</name>
</gene>
<dbReference type="GO" id="GO:0003899">
    <property type="term" value="F:DNA-directed RNA polymerase activity"/>
    <property type="evidence" value="ECO:0007669"/>
    <property type="project" value="UniProtKB-EC"/>
</dbReference>
<comment type="similarity">
    <text evidence="1 7">Belongs to the RNA polymerase beta chain family.</text>
</comment>
<organism evidence="11">
    <name type="scientific">Ananas comosus var. bracteatus</name>
    <name type="common">red pineapple</name>
    <dbReference type="NCBI Taxonomy" id="296719"/>
    <lineage>
        <taxon>Eukaryota</taxon>
        <taxon>Viridiplantae</taxon>
        <taxon>Streptophyta</taxon>
        <taxon>Embryophyta</taxon>
        <taxon>Tracheophyta</taxon>
        <taxon>Spermatophyta</taxon>
        <taxon>Magnoliopsida</taxon>
        <taxon>Liliopsida</taxon>
        <taxon>Poales</taxon>
        <taxon>Bromeliaceae</taxon>
        <taxon>Bromelioideae</taxon>
        <taxon>Ananas</taxon>
    </lineage>
</organism>
<evidence type="ECO:0000256" key="2">
    <source>
        <dbReference type="ARBA" id="ARBA00012418"/>
    </source>
</evidence>
<dbReference type="EMBL" id="LR862141">
    <property type="protein sequence ID" value="CAD1821766.1"/>
    <property type="molecule type" value="Genomic_DNA"/>
</dbReference>
<evidence type="ECO:0000256" key="1">
    <source>
        <dbReference type="ARBA" id="ARBA00006835"/>
    </source>
</evidence>
<dbReference type="EC" id="2.7.7.6" evidence="2"/>
<dbReference type="GO" id="GO:0006351">
    <property type="term" value="P:DNA-templated transcription"/>
    <property type="evidence" value="ECO:0007669"/>
    <property type="project" value="InterPro"/>
</dbReference>
<dbReference type="InterPro" id="IPR007645">
    <property type="entry name" value="RNA_pol_Rpb2_3"/>
</dbReference>
<evidence type="ECO:0000256" key="6">
    <source>
        <dbReference type="ARBA" id="ARBA00023163"/>
    </source>
</evidence>
<reference evidence="11" key="1">
    <citation type="submission" date="2020-07" db="EMBL/GenBank/DDBJ databases">
        <authorList>
            <person name="Lin J."/>
        </authorList>
    </citation>
    <scope>NUCLEOTIDE SEQUENCE</scope>
</reference>
<dbReference type="Pfam" id="PF04565">
    <property type="entry name" value="RNA_pol_Rpb2_3"/>
    <property type="match status" value="1"/>
</dbReference>
<evidence type="ECO:0000313" key="11">
    <source>
        <dbReference type="EMBL" id="CAD1821766.1"/>
    </source>
</evidence>
<keyword evidence="3" id="KW-0240">DNA-directed RNA polymerase</keyword>
<evidence type="ECO:0000259" key="10">
    <source>
        <dbReference type="Pfam" id="PF04566"/>
    </source>
</evidence>
<evidence type="ECO:0000256" key="7">
    <source>
        <dbReference type="RuleBase" id="RU000434"/>
    </source>
</evidence>
<dbReference type="InterPro" id="IPR015712">
    <property type="entry name" value="DNA-dir_RNA_pol_su2"/>
</dbReference>
<dbReference type="GO" id="GO:0032549">
    <property type="term" value="F:ribonucleoside binding"/>
    <property type="evidence" value="ECO:0007669"/>
    <property type="project" value="InterPro"/>
</dbReference>
<dbReference type="InterPro" id="IPR007646">
    <property type="entry name" value="RNA_pol_Rpb2_4"/>
</dbReference>
<proteinExistence type="inferred from homology"/>
<evidence type="ECO:0000256" key="4">
    <source>
        <dbReference type="ARBA" id="ARBA00022679"/>
    </source>
</evidence>
<name>A0A6V7NTV2_ANACO</name>